<dbReference type="Gene3D" id="2.60.120.970">
    <property type="match status" value="1"/>
</dbReference>
<name>A0A3B0VPN4_9ZZZZ</name>
<accession>A0A3B0VPN4</accession>
<evidence type="ECO:0000313" key="1">
    <source>
        <dbReference type="EMBL" id="VAW41062.1"/>
    </source>
</evidence>
<reference evidence="1" key="1">
    <citation type="submission" date="2018-06" db="EMBL/GenBank/DDBJ databases">
        <authorList>
            <person name="Zhirakovskaya E."/>
        </authorList>
    </citation>
    <scope>NUCLEOTIDE SEQUENCE</scope>
</reference>
<sequence length="303" mass="32659">SISTNENSPITGQFSANDPDGDTLTYSIVTNGTLGSVVINNQATGAFTYTPNTDTTGNDSFSFKVNDGTVDSNTATVKVDILPASTVTKIFGDTPDADYPGTLADTYTDINHNVNAAADTLITYSWSSPAPHKIANTIIIKADLASIPSSATIQEARLYLYQTGSNGEAEYNNSIHKITGKDPQIGQVSGYNAYNGEPWTPVPANTTYNDIPLGLADIGPPEDTVLLNTRNGYRSWLVTRMVQEWVRDPSTNHGLLIEGETTAIETGREFAASENQDAAIRPKLVVRYTLHKAPKLILIKEIE</sequence>
<gene>
    <name evidence="1" type="ORF">MNBD_DELTA04-1728</name>
</gene>
<dbReference type="EMBL" id="UOEY01000117">
    <property type="protein sequence ID" value="VAW41062.1"/>
    <property type="molecule type" value="Genomic_DNA"/>
</dbReference>
<organism evidence="1">
    <name type="scientific">hydrothermal vent metagenome</name>
    <dbReference type="NCBI Taxonomy" id="652676"/>
    <lineage>
        <taxon>unclassified sequences</taxon>
        <taxon>metagenomes</taxon>
        <taxon>ecological metagenomes</taxon>
    </lineage>
</organism>
<dbReference type="AlphaFoldDB" id="A0A3B0VPN4"/>
<evidence type="ECO:0008006" key="2">
    <source>
        <dbReference type="Google" id="ProtNLM"/>
    </source>
</evidence>
<dbReference type="Gene3D" id="2.60.40.3440">
    <property type="match status" value="1"/>
</dbReference>
<dbReference type="Pfam" id="PF17963">
    <property type="entry name" value="Big_9"/>
    <property type="match status" value="1"/>
</dbReference>
<dbReference type="NCBIfam" id="NF033679">
    <property type="entry name" value="DNRLRE_dom"/>
    <property type="match status" value="1"/>
</dbReference>
<feature type="non-terminal residue" evidence="1">
    <location>
        <position position="1"/>
    </location>
</feature>
<protein>
    <recommendedName>
        <fullName evidence="2">Cadherin domain-containing protein</fullName>
    </recommendedName>
</protein>
<proteinExistence type="predicted"/>